<organism evidence="2 3">
    <name type="scientific">Roseofilum casamattae BLCC-M143</name>
    <dbReference type="NCBI Taxonomy" id="3022442"/>
    <lineage>
        <taxon>Bacteria</taxon>
        <taxon>Bacillati</taxon>
        <taxon>Cyanobacteriota</taxon>
        <taxon>Cyanophyceae</taxon>
        <taxon>Desertifilales</taxon>
        <taxon>Desertifilaceae</taxon>
        <taxon>Roseofilum</taxon>
        <taxon>Roseofilum casamattae</taxon>
    </lineage>
</organism>
<comment type="caution">
    <text evidence="2">The sequence shown here is derived from an EMBL/GenBank/DDBJ whole genome shotgun (WGS) entry which is preliminary data.</text>
</comment>
<dbReference type="InterPro" id="IPR013442">
    <property type="entry name" value="SSO1393-like"/>
</dbReference>
<accession>A0ABT7BVU3</accession>
<proteinExistence type="predicted"/>
<feature type="domain" description="CRISPR system ring nuclease SSO1393-like" evidence="1">
    <location>
        <begin position="65"/>
        <end position="202"/>
    </location>
</feature>
<dbReference type="Pfam" id="PF09651">
    <property type="entry name" value="Cas_APE2256"/>
    <property type="match status" value="1"/>
</dbReference>
<dbReference type="Proteomes" id="UP001232992">
    <property type="component" value="Unassembled WGS sequence"/>
</dbReference>
<evidence type="ECO:0000259" key="1">
    <source>
        <dbReference type="Pfam" id="PF09651"/>
    </source>
</evidence>
<name>A0ABT7BVU3_9CYAN</name>
<dbReference type="Gene3D" id="3.40.50.10770">
    <property type="entry name" value="Hypothetical protein VC1899 like domain (Restriction endonuclease-like)"/>
    <property type="match status" value="1"/>
</dbReference>
<dbReference type="Gene3D" id="1.10.196.30">
    <property type="match status" value="1"/>
</dbReference>
<gene>
    <name evidence="2" type="ORF">PMH09_08910</name>
</gene>
<protein>
    <recommendedName>
        <fullName evidence="1">CRISPR system ring nuclease SSO1393-like domain-containing protein</fullName>
    </recommendedName>
</protein>
<sequence length="367" mass="41494">MPKVFVSACGTSLLTNGADNSLRSLLISTSNEKETQLASEDKATIDKHLQTRTQLLQNASLSEIKRLSAELNGIVTYYEDSLPSSGEDLHYILGTDTYQGEAVADMVVTWLRDRGLNAQSHTIQDLATKNLDCFRAAMSDLIEWCDRSLGGYQAQDYYQVIFNLTGGFKSVNGFLQAAGMFYADECIYIFQGSSQLLRIPRLPITLDTDGIIAKHLTTFRQLQQQDQVALSDCQGIPETLLFQDKDFAGLSEWGKLIWKQGKPKYYERELLPPLSSQLIYSSKFKQSVKGIQPDRLHILNERLDDLSQYLDSHGNDNPPKLDFKKLKGKPFADSTHECDVWGDRGDRIYGHYLPDGRYQCDRLDKHL</sequence>
<dbReference type="CDD" id="cd09742">
    <property type="entry name" value="Csm6_III-A"/>
    <property type="match status" value="1"/>
</dbReference>
<reference evidence="2 3" key="1">
    <citation type="submission" date="2023-01" db="EMBL/GenBank/DDBJ databases">
        <title>Novel diversity within Roseofilum (Cyanobacteria; Desertifilaceae) from marine benthic mats with descriptions of four novel species.</title>
        <authorList>
            <person name="Wang Y."/>
            <person name="Berthold D.E."/>
            <person name="Hu J."/>
            <person name="Lefler F.W."/>
            <person name="Laughinghouse H.D. IV."/>
        </authorList>
    </citation>
    <scope>NUCLEOTIDE SEQUENCE [LARGE SCALE GENOMIC DNA]</scope>
    <source>
        <strain evidence="2 3">BLCC-M143</strain>
    </source>
</reference>
<evidence type="ECO:0000313" key="3">
    <source>
        <dbReference type="Proteomes" id="UP001232992"/>
    </source>
</evidence>
<dbReference type="EMBL" id="JAQOSQ010000007">
    <property type="protein sequence ID" value="MDJ1183317.1"/>
    <property type="molecule type" value="Genomic_DNA"/>
</dbReference>
<keyword evidence="3" id="KW-1185">Reference proteome</keyword>
<evidence type="ECO:0000313" key="2">
    <source>
        <dbReference type="EMBL" id="MDJ1183317.1"/>
    </source>
</evidence>
<dbReference type="RefSeq" id="WP_283757972.1">
    <property type="nucleotide sequence ID" value="NZ_JAQOSQ010000007.1"/>
</dbReference>